<dbReference type="PATRIC" id="fig|277988.4.peg.793"/>
<dbReference type="OrthoDB" id="30795at2157"/>
<dbReference type="EMBL" id="LIXN01000006">
    <property type="protein sequence ID" value="KQH82723.1"/>
    <property type="molecule type" value="Genomic_DNA"/>
</dbReference>
<dbReference type="InterPro" id="IPR036388">
    <property type="entry name" value="WH-like_DNA-bd_sf"/>
</dbReference>
<dbReference type="Proteomes" id="UP000182125">
    <property type="component" value="Unassembled WGS sequence"/>
</dbReference>
<organism evidence="8 10">
    <name type="scientific">Thermococcus thioreducens</name>
    <dbReference type="NCBI Taxonomy" id="277988"/>
    <lineage>
        <taxon>Archaea</taxon>
        <taxon>Methanobacteriati</taxon>
        <taxon>Methanobacteriota</taxon>
        <taxon>Thermococci</taxon>
        <taxon>Thermococcales</taxon>
        <taxon>Thermococcaceae</taxon>
        <taxon>Thermococcus</taxon>
    </lineage>
</organism>
<dbReference type="InterPro" id="IPR053499">
    <property type="entry name" value="HTH-type_TrmB_regulator"/>
</dbReference>
<dbReference type="PANTHER" id="PTHR34293:SF1">
    <property type="entry name" value="HTH-TYPE TRANSCRIPTIONAL REGULATOR TRMBL2"/>
    <property type="match status" value="1"/>
</dbReference>
<evidence type="ECO:0000313" key="9">
    <source>
        <dbReference type="EMBL" id="SEW09166.1"/>
    </source>
</evidence>
<dbReference type="Pfam" id="PF11495">
    <property type="entry name" value="Regulator_TrmB"/>
    <property type="match status" value="1"/>
</dbReference>
<evidence type="ECO:0000259" key="6">
    <source>
        <dbReference type="Pfam" id="PF11495"/>
    </source>
</evidence>
<comment type="similarity">
    <text evidence="1">Belongs to the transcriptional regulator TrmB family.</text>
</comment>
<evidence type="ECO:0000313" key="8">
    <source>
        <dbReference type="EMBL" id="KQH82723.1"/>
    </source>
</evidence>
<dbReference type="AlphaFoldDB" id="A0A0Q2S5L0"/>
<evidence type="ECO:0000256" key="4">
    <source>
        <dbReference type="ARBA" id="ARBA00023163"/>
    </source>
</evidence>
<evidence type="ECO:0000313" key="12">
    <source>
        <dbReference type="Proteomes" id="UP000250136"/>
    </source>
</evidence>
<reference evidence="9 11" key="3">
    <citation type="submission" date="2016-10" db="EMBL/GenBank/DDBJ databases">
        <authorList>
            <person name="de Groot N.N."/>
        </authorList>
    </citation>
    <scope>NUCLEOTIDE SEQUENCE [LARGE SCALE GENOMIC DNA]</scope>
    <source>
        <strain evidence="9 11">OGL-20</strain>
    </source>
</reference>
<keyword evidence="3" id="KW-0238">DNA-binding</keyword>
<evidence type="ECO:0000313" key="11">
    <source>
        <dbReference type="Proteomes" id="UP000182125"/>
    </source>
</evidence>
<reference evidence="8 10" key="1">
    <citation type="submission" date="2015-08" db="EMBL/GenBank/DDBJ databases">
        <title>Thermococcus thioreducens DSM 14981 genome sequencing.</title>
        <authorList>
            <person name="Hong S.-J."/>
            <person name="Kim M.-C."/>
            <person name="Shin J.-H."/>
        </authorList>
    </citation>
    <scope>NUCLEOTIDE SEQUENCE [LARGE SCALE GENOMIC DNA]</scope>
    <source>
        <strain evidence="8 10">DSM 14981</strain>
    </source>
</reference>
<dbReference type="InterPro" id="IPR051797">
    <property type="entry name" value="TrmB-like"/>
</dbReference>
<evidence type="ECO:0000256" key="2">
    <source>
        <dbReference type="ARBA" id="ARBA00023015"/>
    </source>
</evidence>
<dbReference type="GO" id="GO:0003677">
    <property type="term" value="F:DNA binding"/>
    <property type="evidence" value="ECO:0007669"/>
    <property type="project" value="UniProtKB-KW"/>
</dbReference>
<evidence type="ECO:0000313" key="10">
    <source>
        <dbReference type="Proteomes" id="UP000051862"/>
    </source>
</evidence>
<dbReference type="InterPro" id="IPR002831">
    <property type="entry name" value="Tscrpt_reg_TrmB_N"/>
</dbReference>
<proteinExistence type="inferred from homology"/>
<protein>
    <submittedName>
        <fullName evidence="8 9">Transcriptional regulator</fullName>
    </submittedName>
</protein>
<dbReference type="Proteomes" id="UP000250136">
    <property type="component" value="Chromosome"/>
</dbReference>
<evidence type="ECO:0000256" key="1">
    <source>
        <dbReference type="ARBA" id="ARBA00007287"/>
    </source>
</evidence>
<feature type="domain" description="Transcription regulator TrmB N-terminal" evidence="5">
    <location>
        <begin position="10"/>
        <end position="77"/>
    </location>
</feature>
<dbReference type="SUPFAM" id="SSF46785">
    <property type="entry name" value="Winged helix' DNA-binding domain"/>
    <property type="match status" value="1"/>
</dbReference>
<dbReference type="InterPro" id="IPR021586">
    <property type="entry name" value="Tscrpt_reg_TrmB_C"/>
</dbReference>
<dbReference type="InterPro" id="IPR036390">
    <property type="entry name" value="WH_DNA-bd_sf"/>
</dbReference>
<dbReference type="KEGG" id="ttd:A3L14_03815"/>
<evidence type="ECO:0000256" key="3">
    <source>
        <dbReference type="ARBA" id="ARBA00023125"/>
    </source>
</evidence>
<name>A0A0Q2S5L0_9EURY</name>
<dbReference type="GeneID" id="33333519"/>
<dbReference type="RefSeq" id="WP_055428994.1">
    <property type="nucleotide sequence ID" value="NZ_CP015105.1"/>
</dbReference>
<feature type="domain" description="Transcription regulator TrmB C-terminal" evidence="6">
    <location>
        <begin position="126"/>
        <end position="262"/>
    </location>
</feature>
<dbReference type="NCBIfam" id="NF041141">
    <property type="entry name" value="tran_reg_TrmBL2"/>
    <property type="match status" value="1"/>
</dbReference>
<dbReference type="Gene3D" id="1.10.10.10">
    <property type="entry name" value="Winged helix-like DNA-binding domain superfamily/Winged helix DNA-binding domain"/>
    <property type="match status" value="1"/>
</dbReference>
<keyword evidence="4" id="KW-0804">Transcription</keyword>
<dbReference type="Gene3D" id="3.30.870.10">
    <property type="entry name" value="Endonuclease Chain A"/>
    <property type="match status" value="1"/>
</dbReference>
<dbReference type="EMBL" id="CP015105">
    <property type="protein sequence ID" value="ASJ12060.1"/>
    <property type="molecule type" value="Genomic_DNA"/>
</dbReference>
<dbReference type="Pfam" id="PF01978">
    <property type="entry name" value="TrmB"/>
    <property type="match status" value="1"/>
</dbReference>
<keyword evidence="2" id="KW-0805">Transcription regulation</keyword>
<dbReference type="Proteomes" id="UP000051862">
    <property type="component" value="Unassembled WGS sequence"/>
</dbReference>
<gene>
    <name evidence="7" type="ORF">A3L14_03815</name>
    <name evidence="8" type="ORF">AMR53_03750</name>
    <name evidence="9" type="ORF">SAMN05216170_1509</name>
</gene>
<accession>A0A0Q2S5L0</accession>
<evidence type="ECO:0000259" key="5">
    <source>
        <dbReference type="Pfam" id="PF01978"/>
    </source>
</evidence>
<reference evidence="7 12" key="2">
    <citation type="submission" date="2016-04" db="EMBL/GenBank/DDBJ databases">
        <title>Complete genome sequence of Thermococcus thioreducens type strain OGL-20P.</title>
        <authorList>
            <person name="Oger P.M."/>
        </authorList>
    </citation>
    <scope>NUCLEOTIDE SEQUENCE [LARGE SCALE GENOMIC DNA]</scope>
    <source>
        <strain evidence="7 12">OGL-20P</strain>
    </source>
</reference>
<evidence type="ECO:0000313" key="7">
    <source>
        <dbReference type="EMBL" id="ASJ12060.1"/>
    </source>
</evidence>
<sequence>MVKDRMVELLQEHFELNLYEARAYVALVGFGVLTPAELASVSEVPAPRTYDVLRSLEKKGFAISQPGKVNKYRPVHPQNILEKFIEEWQERVAEELEAKKKAKEELLELMSPLIETEIPKYGVEKVWVVRGIRNATLKTKEMFEEVKEQILLADDGYIAINLEGDIIKAIDNGAKAKIIVTENVYHRLSASKILDYYKAGKLELKVIDKLELPMLICDDEVFFALEDMAARYFNYETQIWIKDFRVKALFEGKFNEYWEKAKKA</sequence>
<dbReference type="PANTHER" id="PTHR34293">
    <property type="entry name" value="HTH-TYPE TRANSCRIPTIONAL REGULATOR TRMBL2"/>
    <property type="match status" value="1"/>
</dbReference>
<dbReference type="STRING" id="277988.SAMN05216170_1509"/>
<dbReference type="EMBL" id="FOIW01000002">
    <property type="protein sequence ID" value="SEW09166.1"/>
    <property type="molecule type" value="Genomic_DNA"/>
</dbReference>
<keyword evidence="12" id="KW-1185">Reference proteome</keyword>